<comment type="caution">
    <text evidence="4">Lacks conserved residue(s) required for the propagation of feature annotation.</text>
</comment>
<sequence>MSAFPPPPEPDAPEPDAPEPDAPRVARVEPSPDAVRGILALAERARAADGVAPLNEQTRLTLGSDDGPALLVVDGTDGSPIGAVVVARGDGGIEAELVVDPAHRRRGVGRALLDAVLAEAAGSPVSVWAHGDHPASRALAAATGLDRARELLQLRASVAEARTGLGERPMPAGLALSSFTAEDADDWVALNARAFASHPEQGRMTRGDLDDRVAEAWFDPALLLLARDADGRLAGFHWLKVEGGQAEVYVLGVDPDRAARGLGSALLAAGLDLLAERGHDEVDLYVEADNAPALALYRRAAFRDAAVDVQYRLA</sequence>
<dbReference type="InterPro" id="IPR050276">
    <property type="entry name" value="MshD_Acetyltransferase"/>
</dbReference>
<dbReference type="PROSITE" id="PS51186">
    <property type="entry name" value="GNAT"/>
    <property type="match status" value="2"/>
</dbReference>
<dbReference type="GO" id="GO:0008999">
    <property type="term" value="F:protein-N-terminal-alanine acetyltransferase activity"/>
    <property type="evidence" value="ECO:0007669"/>
    <property type="project" value="TreeGrafter"/>
</dbReference>
<keyword evidence="1 4" id="KW-0808">Transferase</keyword>
<comment type="function">
    <text evidence="4">Catalyzes the transfer of acetyl from acetyl-CoA to desacetylmycothiol (Cys-GlcN-Ins) to form mycothiol.</text>
</comment>
<keyword evidence="2 4" id="KW-0677">Repeat</keyword>
<feature type="compositionally biased region" description="Pro residues" evidence="5">
    <location>
        <begin position="1"/>
        <end position="10"/>
    </location>
</feature>
<evidence type="ECO:0000256" key="3">
    <source>
        <dbReference type="ARBA" id="ARBA00023315"/>
    </source>
</evidence>
<organism evidence="7 8">
    <name type="scientific">Clavibacter michiganensis</name>
    <dbReference type="NCBI Taxonomy" id="28447"/>
    <lineage>
        <taxon>Bacteria</taxon>
        <taxon>Bacillati</taxon>
        <taxon>Actinomycetota</taxon>
        <taxon>Actinomycetes</taxon>
        <taxon>Micrococcales</taxon>
        <taxon>Microbacteriaceae</taxon>
        <taxon>Clavibacter</taxon>
    </lineage>
</organism>
<evidence type="ECO:0000259" key="6">
    <source>
        <dbReference type="PROSITE" id="PS51186"/>
    </source>
</evidence>
<comment type="catalytic activity">
    <reaction evidence="4">
        <text>1D-myo-inositol 2-(L-cysteinylamino)-2-deoxy-alpha-D-glucopyranoside + acetyl-CoA = mycothiol + CoA + H(+)</text>
        <dbReference type="Rhea" id="RHEA:26172"/>
        <dbReference type="ChEBI" id="CHEBI:15378"/>
        <dbReference type="ChEBI" id="CHEBI:16768"/>
        <dbReference type="ChEBI" id="CHEBI:57287"/>
        <dbReference type="ChEBI" id="CHEBI:57288"/>
        <dbReference type="ChEBI" id="CHEBI:58887"/>
        <dbReference type="EC" id="2.3.1.189"/>
    </reaction>
</comment>
<dbReference type="GO" id="GO:0010125">
    <property type="term" value="P:mycothiol biosynthetic process"/>
    <property type="evidence" value="ECO:0007669"/>
    <property type="project" value="UniProtKB-UniRule"/>
</dbReference>
<evidence type="ECO:0000256" key="5">
    <source>
        <dbReference type="SAM" id="MobiDB-lite"/>
    </source>
</evidence>
<dbReference type="Pfam" id="PF00583">
    <property type="entry name" value="Acetyltransf_1"/>
    <property type="match status" value="2"/>
</dbReference>
<protein>
    <recommendedName>
        <fullName evidence="4">Mycothiol acetyltransferase</fullName>
        <shortName evidence="4">MSH acetyltransferase</shortName>
        <ecNumber evidence="4">2.3.1.189</ecNumber>
    </recommendedName>
    <alternativeName>
        <fullName evidence="4">Mycothiol synthase</fullName>
    </alternativeName>
</protein>
<evidence type="ECO:0000256" key="2">
    <source>
        <dbReference type="ARBA" id="ARBA00022737"/>
    </source>
</evidence>
<evidence type="ECO:0000256" key="4">
    <source>
        <dbReference type="HAMAP-Rule" id="MF_01698"/>
    </source>
</evidence>
<dbReference type="PANTHER" id="PTHR43617:SF31">
    <property type="entry name" value="MYCOTHIOL ACETYLTRANSFERASE"/>
    <property type="match status" value="1"/>
</dbReference>
<feature type="binding site" evidence="4">
    <location>
        <begin position="251"/>
        <end position="253"/>
    </location>
    <ligand>
        <name>acetyl-CoA</name>
        <dbReference type="ChEBI" id="CHEBI:57288"/>
        <label>2</label>
    </ligand>
</feature>
<dbReference type="PANTHER" id="PTHR43617">
    <property type="entry name" value="L-AMINO ACID N-ACETYLTRANSFERASE"/>
    <property type="match status" value="1"/>
</dbReference>
<feature type="binding site" evidence="4">
    <location>
        <begin position="97"/>
        <end position="99"/>
    </location>
    <ligand>
        <name>acetyl-CoA</name>
        <dbReference type="ChEBI" id="CHEBI:57288"/>
        <label>1</label>
    </ligand>
</feature>
<dbReference type="NCBIfam" id="TIGR03448">
    <property type="entry name" value="mycothiol_MshD"/>
    <property type="match status" value="1"/>
</dbReference>
<dbReference type="Proteomes" id="UP000194837">
    <property type="component" value="Unassembled WGS sequence"/>
</dbReference>
<evidence type="ECO:0000313" key="8">
    <source>
        <dbReference type="Proteomes" id="UP000194837"/>
    </source>
</evidence>
<dbReference type="EC" id="2.3.1.189" evidence="4"/>
<evidence type="ECO:0000256" key="1">
    <source>
        <dbReference type="ARBA" id="ARBA00022679"/>
    </source>
</evidence>
<feature type="binding site" evidence="4">
    <location>
        <position position="247"/>
    </location>
    <ligand>
        <name>1D-myo-inositol 2-(L-cysteinylamino)-2-deoxy-alpha-D-glucopyranoside</name>
        <dbReference type="ChEBI" id="CHEBI:58887"/>
    </ligand>
</feature>
<dbReference type="HAMAP" id="MF_01698">
    <property type="entry name" value="MshD"/>
    <property type="match status" value="1"/>
</dbReference>
<evidence type="ECO:0000313" key="7">
    <source>
        <dbReference type="EMBL" id="OUE22241.1"/>
    </source>
</evidence>
<feature type="domain" description="N-acetyltransferase" evidence="6">
    <location>
        <begin position="174"/>
        <end position="314"/>
    </location>
</feature>
<dbReference type="InterPro" id="IPR017813">
    <property type="entry name" value="Mycothiol_AcTrfase"/>
</dbReference>
<dbReference type="AlphaFoldDB" id="A0A251YDC3"/>
<comment type="caution">
    <text evidence="7">The sequence shown here is derived from an EMBL/GenBank/DDBJ whole genome shotgun (WGS) entry which is preliminary data.</text>
</comment>
<feature type="binding site" evidence="4">
    <location>
        <position position="240"/>
    </location>
    <ligand>
        <name>1D-myo-inositol 2-(L-cysteinylamino)-2-deoxy-alpha-D-glucopyranoside</name>
        <dbReference type="ChEBI" id="CHEBI:58887"/>
    </ligand>
</feature>
<accession>A0A251YDC3</accession>
<dbReference type="Gene3D" id="3.40.630.30">
    <property type="match status" value="1"/>
</dbReference>
<feature type="domain" description="N-acetyltransferase" evidence="6">
    <location>
        <begin position="23"/>
        <end position="171"/>
    </location>
</feature>
<dbReference type="PIRSF" id="PIRSF021524">
    <property type="entry name" value="MSH_acetyltransferase"/>
    <property type="match status" value="1"/>
</dbReference>
<dbReference type="RefSeq" id="WP_086520216.1">
    <property type="nucleotide sequence ID" value="NZ_MDJW01000004.1"/>
</dbReference>
<proteinExistence type="inferred from homology"/>
<dbReference type="InterPro" id="IPR016181">
    <property type="entry name" value="Acyl_CoA_acyltransferase"/>
</dbReference>
<name>A0A251YDC3_9MICO</name>
<gene>
    <name evidence="7" type="primary">mshD_1</name>
    <name evidence="4" type="synonym">mshD</name>
    <name evidence="7" type="ORF">BFL34_00285</name>
</gene>
<comment type="similarity">
    <text evidence="4">Belongs to the acetyltransferase family. MshD subfamily.</text>
</comment>
<feature type="binding site" evidence="4">
    <location>
        <begin position="258"/>
        <end position="264"/>
    </location>
    <ligand>
        <name>acetyl-CoA</name>
        <dbReference type="ChEBI" id="CHEBI:57288"/>
        <label>2</label>
    </ligand>
</feature>
<feature type="binding site" evidence="4">
    <location>
        <position position="200"/>
    </location>
    <ligand>
        <name>1D-myo-inositol 2-(L-cysteinylamino)-2-deoxy-alpha-D-glucopyranoside</name>
        <dbReference type="ChEBI" id="CHEBI:58887"/>
    </ligand>
</feature>
<dbReference type="SUPFAM" id="SSF55729">
    <property type="entry name" value="Acyl-CoA N-acyltransferases (Nat)"/>
    <property type="match status" value="2"/>
</dbReference>
<feature type="binding site" evidence="4">
    <location>
        <position position="56"/>
    </location>
    <ligand>
        <name>1D-myo-inositol 2-(L-cysteinylamino)-2-deoxy-alpha-D-glucopyranoside</name>
        <dbReference type="ChEBI" id="CHEBI:58887"/>
    </ligand>
</feature>
<feature type="region of interest" description="Disordered" evidence="5">
    <location>
        <begin position="1"/>
        <end position="31"/>
    </location>
</feature>
<dbReference type="EMBL" id="MDJW01000004">
    <property type="protein sequence ID" value="OUE22241.1"/>
    <property type="molecule type" value="Genomic_DNA"/>
</dbReference>
<dbReference type="InterPro" id="IPR000182">
    <property type="entry name" value="GNAT_dom"/>
</dbReference>
<keyword evidence="3 4" id="KW-0012">Acyltransferase</keyword>
<dbReference type="CDD" id="cd04301">
    <property type="entry name" value="NAT_SF"/>
    <property type="match status" value="1"/>
</dbReference>
<comment type="subunit">
    <text evidence="4">Monomer.</text>
</comment>
<dbReference type="GO" id="GO:0035447">
    <property type="term" value="F:mycothiol synthase activity"/>
    <property type="evidence" value="ECO:0007669"/>
    <property type="project" value="UniProtKB-UniRule"/>
</dbReference>
<reference evidence="7 8" key="1">
    <citation type="submission" date="2016-08" db="EMBL/GenBank/DDBJ databases">
        <title>Genome sequence of Clavibacter michiganensis spp strain CFBP7494.</title>
        <authorList>
            <person name="Thapa S.P."/>
            <person name="Coaker G."/>
            <person name="Jacques M.-A."/>
        </authorList>
    </citation>
    <scope>NUCLEOTIDE SEQUENCE [LARGE SCALE GENOMIC DNA]</scope>
    <source>
        <strain evidence="7">CFBP7494</strain>
    </source>
</reference>
<feature type="binding site" evidence="4">
    <location>
        <position position="285"/>
    </location>
    <ligand>
        <name>1D-myo-inositol 2-(L-cysteinylamino)-2-deoxy-alpha-D-glucopyranoside</name>
        <dbReference type="ChEBI" id="CHEBI:58887"/>
    </ligand>
</feature>